<comment type="subcellular location">
    <subcellularLocation>
        <location evidence="7">Cytoplasm</location>
        <location evidence="7">Nucleoid</location>
    </subcellularLocation>
</comment>
<evidence type="ECO:0000256" key="6">
    <source>
        <dbReference type="ARBA" id="ARBA00023163"/>
    </source>
</evidence>
<dbReference type="InterPro" id="IPR020603">
    <property type="entry name" value="MraZ_dom"/>
</dbReference>
<keyword evidence="5 7" id="KW-0238">DNA-binding</keyword>
<accession>W7QQE0</accession>
<dbReference type="CDD" id="cd16321">
    <property type="entry name" value="MraZ_C"/>
    <property type="match status" value="1"/>
</dbReference>
<keyword evidence="4 7" id="KW-0805">Transcription regulation</keyword>
<dbReference type="GO" id="GO:0000976">
    <property type="term" value="F:transcription cis-regulatory region binding"/>
    <property type="evidence" value="ECO:0007669"/>
    <property type="project" value="TreeGrafter"/>
</dbReference>
<feature type="domain" description="SpoVT-AbrB" evidence="8">
    <location>
        <begin position="72"/>
        <end position="115"/>
    </location>
</feature>
<dbReference type="InterPro" id="IPR035644">
    <property type="entry name" value="MraZ_C"/>
</dbReference>
<keyword evidence="6 7" id="KW-0804">Transcription</keyword>
<dbReference type="NCBIfam" id="TIGR00242">
    <property type="entry name" value="division/cell wall cluster transcriptional repressor MraZ"/>
    <property type="match status" value="1"/>
</dbReference>
<proteinExistence type="inferred from homology"/>
<evidence type="ECO:0000256" key="5">
    <source>
        <dbReference type="ARBA" id="ARBA00023125"/>
    </source>
</evidence>
<dbReference type="Pfam" id="PF02381">
    <property type="entry name" value="MraZ"/>
    <property type="match status" value="2"/>
</dbReference>
<evidence type="ECO:0000256" key="4">
    <source>
        <dbReference type="ARBA" id="ARBA00023015"/>
    </source>
</evidence>
<comment type="caution">
    <text evidence="9">The sequence shown here is derived from an EMBL/GenBank/DDBJ whole genome shotgun (WGS) entry which is preliminary data.</text>
</comment>
<keyword evidence="10" id="KW-1185">Reference proteome</keyword>
<dbReference type="PATRIC" id="fig|1328313.3.peg.1038"/>
<dbReference type="GO" id="GO:0009295">
    <property type="term" value="C:nucleoid"/>
    <property type="evidence" value="ECO:0007669"/>
    <property type="project" value="UniProtKB-SubCell"/>
</dbReference>
<dbReference type="GO" id="GO:0005737">
    <property type="term" value="C:cytoplasm"/>
    <property type="evidence" value="ECO:0007669"/>
    <property type="project" value="UniProtKB-UniRule"/>
</dbReference>
<dbReference type="GO" id="GO:0003700">
    <property type="term" value="F:DNA-binding transcription factor activity"/>
    <property type="evidence" value="ECO:0007669"/>
    <property type="project" value="UniProtKB-UniRule"/>
</dbReference>
<keyword evidence="3" id="KW-0677">Repeat</keyword>
<dbReference type="GO" id="GO:2000143">
    <property type="term" value="P:negative regulation of DNA-templated transcription initiation"/>
    <property type="evidence" value="ECO:0007669"/>
    <property type="project" value="TreeGrafter"/>
</dbReference>
<protein>
    <recommendedName>
        <fullName evidence="1 7">Transcriptional regulator MraZ</fullName>
    </recommendedName>
</protein>
<dbReference type="InterPro" id="IPR003444">
    <property type="entry name" value="MraZ"/>
</dbReference>
<comment type="subunit">
    <text evidence="7">Forms oligomers.</text>
</comment>
<keyword evidence="9" id="KW-0131">Cell cycle</keyword>
<dbReference type="AlphaFoldDB" id="W7QQE0"/>
<dbReference type="GO" id="GO:0051301">
    <property type="term" value="P:cell division"/>
    <property type="evidence" value="ECO:0007669"/>
    <property type="project" value="UniProtKB-KW"/>
</dbReference>
<dbReference type="SUPFAM" id="SSF89447">
    <property type="entry name" value="AbrB/MazE/MraZ-like"/>
    <property type="match status" value="1"/>
</dbReference>
<comment type="similarity">
    <text evidence="7">Belongs to the MraZ family.</text>
</comment>
<gene>
    <name evidence="7" type="primary">mraZ</name>
    <name evidence="9" type="ORF">DS2_05025</name>
</gene>
<evidence type="ECO:0000256" key="3">
    <source>
        <dbReference type="ARBA" id="ARBA00022737"/>
    </source>
</evidence>
<dbReference type="InterPro" id="IPR037914">
    <property type="entry name" value="SpoVT-AbrB_sf"/>
</dbReference>
<evidence type="ECO:0000313" key="10">
    <source>
        <dbReference type="Proteomes" id="UP000019276"/>
    </source>
</evidence>
<evidence type="ECO:0000313" key="9">
    <source>
        <dbReference type="EMBL" id="EWH11192.1"/>
    </source>
</evidence>
<keyword evidence="9" id="KW-0132">Cell division</keyword>
<dbReference type="EMBL" id="ARZY01000006">
    <property type="protein sequence ID" value="EWH11192.1"/>
    <property type="molecule type" value="Genomic_DNA"/>
</dbReference>
<organism evidence="9 10">
    <name type="scientific">Catenovulum agarivorans DS-2</name>
    <dbReference type="NCBI Taxonomy" id="1328313"/>
    <lineage>
        <taxon>Bacteria</taxon>
        <taxon>Pseudomonadati</taxon>
        <taxon>Pseudomonadota</taxon>
        <taxon>Gammaproteobacteria</taxon>
        <taxon>Alteromonadales</taxon>
        <taxon>Alteromonadaceae</taxon>
        <taxon>Catenovulum</taxon>
    </lineage>
</organism>
<dbReference type="Gene3D" id="3.40.1550.20">
    <property type="entry name" value="Transcriptional regulator MraZ domain"/>
    <property type="match status" value="1"/>
</dbReference>
<dbReference type="PANTHER" id="PTHR34701">
    <property type="entry name" value="TRANSCRIPTIONAL REGULATOR MRAZ"/>
    <property type="match status" value="1"/>
</dbReference>
<dbReference type="eggNOG" id="COG2001">
    <property type="taxonomic scope" value="Bacteria"/>
</dbReference>
<dbReference type="Proteomes" id="UP000019276">
    <property type="component" value="Unassembled WGS sequence"/>
</dbReference>
<dbReference type="HAMAP" id="MF_01008">
    <property type="entry name" value="MraZ"/>
    <property type="match status" value="1"/>
</dbReference>
<keyword evidence="2 7" id="KW-0963">Cytoplasm</keyword>
<dbReference type="PANTHER" id="PTHR34701:SF1">
    <property type="entry name" value="TRANSCRIPTIONAL REGULATOR MRAZ"/>
    <property type="match status" value="1"/>
</dbReference>
<dbReference type="InterPro" id="IPR007159">
    <property type="entry name" value="SpoVT-AbrB_dom"/>
</dbReference>
<dbReference type="InterPro" id="IPR035642">
    <property type="entry name" value="MraZ_N"/>
</dbReference>
<dbReference type="CDD" id="cd16320">
    <property type="entry name" value="MraZ_N"/>
    <property type="match status" value="1"/>
</dbReference>
<evidence type="ECO:0000256" key="1">
    <source>
        <dbReference type="ARBA" id="ARBA00013860"/>
    </source>
</evidence>
<feature type="domain" description="SpoVT-AbrB" evidence="8">
    <location>
        <begin position="1"/>
        <end position="43"/>
    </location>
</feature>
<evidence type="ECO:0000256" key="7">
    <source>
        <dbReference type="HAMAP-Rule" id="MF_01008"/>
    </source>
</evidence>
<evidence type="ECO:0000256" key="2">
    <source>
        <dbReference type="ARBA" id="ARBA00022490"/>
    </source>
</evidence>
<reference evidence="9 10" key="1">
    <citation type="journal article" date="2014" name="Genome Announc.">
        <title>Draft Genome Sequence of the Agar-Degrading Bacterium Catenovulum sp. Strain DS-2, Isolated from Intestines of Haliotis diversicolor.</title>
        <authorList>
            <person name="Shan D."/>
            <person name="Li X."/>
            <person name="Gu Z."/>
            <person name="Wei G."/>
            <person name="Gao Z."/>
            <person name="Shao Z."/>
        </authorList>
    </citation>
    <scope>NUCLEOTIDE SEQUENCE [LARGE SCALE GENOMIC DNA]</scope>
    <source>
        <strain evidence="9 10">DS-2</strain>
    </source>
</reference>
<sequence length="143" mass="16600">MDNKGRIAIPARYRDELLEDSGGQIVCTIDIYSPCLLLYPMVEWEQVERRLRGLRDNNPSERRYKRLMLGNAVDSEIDKNGRFIISPNLREHAGLEKQLMLVGQLNKFEVWDLAAWEARQAEDMAIIESGDFELTDNLQDFNL</sequence>
<dbReference type="PROSITE" id="PS51740">
    <property type="entry name" value="SPOVT_ABRB"/>
    <property type="match status" value="2"/>
</dbReference>
<dbReference type="STRING" id="1328313.DS2_05025"/>
<dbReference type="InterPro" id="IPR038619">
    <property type="entry name" value="MraZ_sf"/>
</dbReference>
<name>W7QQE0_9ALTE</name>
<evidence type="ECO:0000259" key="8">
    <source>
        <dbReference type="PROSITE" id="PS51740"/>
    </source>
</evidence>